<protein>
    <submittedName>
        <fullName evidence="1">Uncharacterized protein</fullName>
    </submittedName>
</protein>
<keyword evidence="2" id="KW-1185">Reference proteome</keyword>
<accession>A0A423X1T7</accession>
<evidence type="ECO:0000313" key="1">
    <source>
        <dbReference type="EMBL" id="ROW09846.1"/>
    </source>
</evidence>
<comment type="caution">
    <text evidence="1">The sequence shown here is derived from an EMBL/GenBank/DDBJ whole genome shotgun (WGS) entry which is preliminary data.</text>
</comment>
<dbReference type="AlphaFoldDB" id="A0A423X1T7"/>
<dbReference type="OrthoDB" id="5415741at2759"/>
<proteinExistence type="predicted"/>
<dbReference type="Proteomes" id="UP000283895">
    <property type="component" value="Unassembled WGS sequence"/>
</dbReference>
<reference evidence="1 2" key="1">
    <citation type="submission" date="2015-09" db="EMBL/GenBank/DDBJ databases">
        <title>Host preference determinants of Valsa canker pathogens revealed by comparative genomics.</title>
        <authorList>
            <person name="Yin Z."/>
            <person name="Huang L."/>
        </authorList>
    </citation>
    <scope>NUCLEOTIDE SEQUENCE [LARGE SCALE GENOMIC DNA]</scope>
    <source>
        <strain evidence="1 2">03-1</strain>
    </source>
</reference>
<name>A0A423X1T7_9PEZI</name>
<evidence type="ECO:0000313" key="2">
    <source>
        <dbReference type="Proteomes" id="UP000283895"/>
    </source>
</evidence>
<dbReference type="EMBL" id="LKEA01000004">
    <property type="protein sequence ID" value="ROW09846.1"/>
    <property type="molecule type" value="Genomic_DNA"/>
</dbReference>
<dbReference type="STRING" id="356882.A0A423X1T7"/>
<gene>
    <name evidence="1" type="ORF">VMCG_02343</name>
</gene>
<organism evidence="1 2">
    <name type="scientific">Cytospora schulzeri</name>
    <dbReference type="NCBI Taxonomy" id="448051"/>
    <lineage>
        <taxon>Eukaryota</taxon>
        <taxon>Fungi</taxon>
        <taxon>Dikarya</taxon>
        <taxon>Ascomycota</taxon>
        <taxon>Pezizomycotina</taxon>
        <taxon>Sordariomycetes</taxon>
        <taxon>Sordariomycetidae</taxon>
        <taxon>Diaporthales</taxon>
        <taxon>Cytosporaceae</taxon>
        <taxon>Cytospora</taxon>
    </lineage>
</organism>
<sequence>MVGYHVATRAQVLGLLAAGLPGKVVEEHTGIGTATQYRWWDKAVARGFDPEERPLLILDEYEKKQDTTKRGSGFVGDNLDRRVVAQWAGENPGSRLANAVLDSELLSRYGAPIILTAAEVPLPSPGWDD</sequence>